<dbReference type="InterPro" id="IPR029787">
    <property type="entry name" value="Nucleotide_cyclase"/>
</dbReference>
<evidence type="ECO:0008006" key="8">
    <source>
        <dbReference type="Google" id="ProtNLM"/>
    </source>
</evidence>
<dbReference type="PANTHER" id="PTHR45138">
    <property type="entry name" value="REGULATORY COMPONENTS OF SENSORY TRANSDUCTION SYSTEM"/>
    <property type="match status" value="1"/>
</dbReference>
<feature type="region of interest" description="Disordered" evidence="3">
    <location>
        <begin position="659"/>
        <end position="723"/>
    </location>
</feature>
<evidence type="ECO:0000256" key="1">
    <source>
        <dbReference type="ARBA" id="ARBA00022692"/>
    </source>
</evidence>
<dbReference type="SUPFAM" id="SSF55073">
    <property type="entry name" value="Nucleotide cyclase"/>
    <property type="match status" value="1"/>
</dbReference>
<dbReference type="PANTHER" id="PTHR45138:SF9">
    <property type="entry name" value="DIGUANYLATE CYCLASE DGCM-RELATED"/>
    <property type="match status" value="1"/>
</dbReference>
<dbReference type="InterPro" id="IPR050469">
    <property type="entry name" value="Diguanylate_Cyclase"/>
</dbReference>
<evidence type="ECO:0000313" key="7">
    <source>
        <dbReference type="Proteomes" id="UP000646749"/>
    </source>
</evidence>
<keyword evidence="2" id="KW-0472">Membrane</keyword>
<evidence type="ECO:0000259" key="4">
    <source>
        <dbReference type="PROSITE" id="PS50885"/>
    </source>
</evidence>
<keyword evidence="2" id="KW-1133">Transmembrane helix</keyword>
<feature type="compositionally biased region" description="Basic and acidic residues" evidence="3">
    <location>
        <begin position="572"/>
        <end position="588"/>
    </location>
</feature>
<accession>A0ABQ4DT19</accession>
<feature type="domain" description="GGDEF" evidence="5">
    <location>
        <begin position="806"/>
        <end position="948"/>
    </location>
</feature>
<gene>
    <name evidence="6" type="ORF">Pen02_05250</name>
</gene>
<evidence type="ECO:0000256" key="2">
    <source>
        <dbReference type="ARBA" id="ARBA00022989"/>
    </source>
</evidence>
<dbReference type="InterPro" id="IPR003660">
    <property type="entry name" value="HAMP_dom"/>
</dbReference>
<dbReference type="Proteomes" id="UP000646749">
    <property type="component" value="Unassembled WGS sequence"/>
</dbReference>
<dbReference type="SMART" id="SM00304">
    <property type="entry name" value="HAMP"/>
    <property type="match status" value="1"/>
</dbReference>
<feature type="compositionally biased region" description="Low complexity" evidence="3">
    <location>
        <begin position="1008"/>
        <end position="1024"/>
    </location>
</feature>
<dbReference type="InterPro" id="IPR003018">
    <property type="entry name" value="GAF"/>
</dbReference>
<dbReference type="SMART" id="SM00267">
    <property type="entry name" value="GGDEF"/>
    <property type="match status" value="1"/>
</dbReference>
<dbReference type="Gene3D" id="3.30.450.40">
    <property type="match status" value="2"/>
</dbReference>
<dbReference type="Gene3D" id="6.10.340.10">
    <property type="match status" value="1"/>
</dbReference>
<feature type="compositionally biased region" description="Low complexity" evidence="3">
    <location>
        <begin position="264"/>
        <end position="339"/>
    </location>
</feature>
<evidence type="ECO:0000256" key="3">
    <source>
        <dbReference type="SAM" id="MobiDB-lite"/>
    </source>
</evidence>
<sequence>MTLRGRLTTAFLAVVLGPVLLGALSVAGTVATASRHQAEHRLNLAADAVRTSIGALCQQLHATAGALAVLADPASRTGAAGEVVTRGLATAVLVTDRAGGVAFVTPAAPARPWASCSGPAGSGPAPRALAAGVELRNRAGTLTGVVWAAQVLDAAFVQRLAAAGGTAVTLLRDDPGPPTALPDPAPSSAGTAPSGPGAAPSGVGTAPSGPGAAPSGVDAVPSGAGPTPPAPDSSGVGTSSSAPDSPGAGTSSSGPDPSSVGTWSAGLAPPGAGMSSPGPAPSGAGTGPSDPASSGTGTGPSDLASSGAGTSSSGSDPGTPAAGSDAPGAGAPDSGPQGAESPSTESSAARAAVLAAAQRITGDKIVQANGGRYVRRVGPTPGQPLPLVLSVPRDPPVVRYGPLAVVVVLAGVFAVLAAGRLARSTTRPLAELARAADRVAEGDLATRVPVRFPDEVGRLADSFNRMTREAESYLRALVISRHQLREQLAVLGDTLASTHDLHRIFQVLLRAAMAATGARAGVVLLLDPRTGVLVGECAEGLDRRGVGVAPRPPGNDDGDRTREPDGGGTGELDGRRDGPTDGRPRTELVDGLPGRATAGRPRQGEPPALRIPLGKGLLGVVAAAGEPRRGRLDRDGPRLYGREPRCRTYVAVPLPAADTGAQVPFPLPEPASTGTPSTGTASTGTASTGTPSLRPATASGWPAGTPGTGTARPGRTLGAGRTPIGGRATVGVLALYDRLGSDEFDDADLVTLGTFADHAAVAVANVRMHEEAQRLSLTDPLTGLWNYRYLTESIRREIERASRFGRMLSVLALDLDRFKQVNDTYGHAAGDAVLAEFARRIRGAMREVDLAFRQGGEEFVVLLPETDARGAATVAERLGAAVRETPIAIRPRSGAIAPVRGLVSVTVSIGVAVYPDHAATGPQLLVAADEALYAAKAAGRDTYQLATVAGRLTVEEIPVRAGAATPDDGLPWAGGRPTLGGAGGRSTRTGRPGAEGATRPGRPGGEGPTRTGRAGVDGPVAADGGPDGALSGPQPPRQGRGR</sequence>
<dbReference type="Gene3D" id="3.30.70.270">
    <property type="match status" value="1"/>
</dbReference>
<feature type="region of interest" description="Disordered" evidence="3">
    <location>
        <begin position="171"/>
        <end position="350"/>
    </location>
</feature>
<feature type="compositionally biased region" description="Pro residues" evidence="3">
    <location>
        <begin position="176"/>
        <end position="185"/>
    </location>
</feature>
<feature type="compositionally biased region" description="Low complexity" evidence="3">
    <location>
        <begin position="186"/>
        <end position="221"/>
    </location>
</feature>
<dbReference type="RefSeq" id="WP_239139904.1">
    <property type="nucleotide sequence ID" value="NZ_BONW01000001.1"/>
</dbReference>
<dbReference type="InterPro" id="IPR000160">
    <property type="entry name" value="GGDEF_dom"/>
</dbReference>
<name>A0ABQ4DT19_9ACTN</name>
<evidence type="ECO:0000313" key="6">
    <source>
        <dbReference type="EMBL" id="GIG85589.1"/>
    </source>
</evidence>
<feature type="compositionally biased region" description="Polar residues" evidence="3">
    <location>
        <begin position="235"/>
        <end position="262"/>
    </location>
</feature>
<keyword evidence="1" id="KW-0812">Transmembrane</keyword>
<organism evidence="6 7">
    <name type="scientific">Plantactinospora endophytica</name>
    <dbReference type="NCBI Taxonomy" id="673535"/>
    <lineage>
        <taxon>Bacteria</taxon>
        <taxon>Bacillati</taxon>
        <taxon>Actinomycetota</taxon>
        <taxon>Actinomycetes</taxon>
        <taxon>Micromonosporales</taxon>
        <taxon>Micromonosporaceae</taxon>
        <taxon>Plantactinospora</taxon>
    </lineage>
</organism>
<evidence type="ECO:0000259" key="5">
    <source>
        <dbReference type="PROSITE" id="PS50887"/>
    </source>
</evidence>
<feature type="region of interest" description="Disordered" evidence="3">
    <location>
        <begin position="962"/>
        <end position="1042"/>
    </location>
</feature>
<dbReference type="CDD" id="cd01949">
    <property type="entry name" value="GGDEF"/>
    <property type="match status" value="1"/>
</dbReference>
<dbReference type="InterPro" id="IPR029016">
    <property type="entry name" value="GAF-like_dom_sf"/>
</dbReference>
<dbReference type="EMBL" id="BONW01000001">
    <property type="protein sequence ID" value="GIG85589.1"/>
    <property type="molecule type" value="Genomic_DNA"/>
</dbReference>
<dbReference type="SMART" id="SM00065">
    <property type="entry name" value="GAF"/>
    <property type="match status" value="1"/>
</dbReference>
<reference evidence="6 7" key="1">
    <citation type="submission" date="2021-01" db="EMBL/GenBank/DDBJ databases">
        <title>Whole genome shotgun sequence of Plantactinospora endophytica NBRC 110450.</title>
        <authorList>
            <person name="Komaki H."/>
            <person name="Tamura T."/>
        </authorList>
    </citation>
    <scope>NUCLEOTIDE SEQUENCE [LARGE SCALE GENOMIC DNA]</scope>
    <source>
        <strain evidence="6 7">NBRC 110450</strain>
    </source>
</reference>
<dbReference type="PROSITE" id="PS50887">
    <property type="entry name" value="GGDEF"/>
    <property type="match status" value="1"/>
</dbReference>
<feature type="compositionally biased region" description="Low complexity" evidence="3">
    <location>
        <begin position="985"/>
        <end position="1001"/>
    </location>
</feature>
<proteinExistence type="predicted"/>
<feature type="region of interest" description="Disordered" evidence="3">
    <location>
        <begin position="543"/>
        <end position="611"/>
    </location>
</feature>
<dbReference type="PROSITE" id="PS50885">
    <property type="entry name" value="HAMP"/>
    <property type="match status" value="1"/>
</dbReference>
<dbReference type="NCBIfam" id="TIGR00254">
    <property type="entry name" value="GGDEF"/>
    <property type="match status" value="1"/>
</dbReference>
<dbReference type="SUPFAM" id="SSF55781">
    <property type="entry name" value="GAF domain-like"/>
    <property type="match status" value="2"/>
</dbReference>
<dbReference type="SUPFAM" id="SSF158472">
    <property type="entry name" value="HAMP domain-like"/>
    <property type="match status" value="1"/>
</dbReference>
<dbReference type="CDD" id="cd06225">
    <property type="entry name" value="HAMP"/>
    <property type="match status" value="1"/>
</dbReference>
<dbReference type="Pfam" id="PF00672">
    <property type="entry name" value="HAMP"/>
    <property type="match status" value="1"/>
</dbReference>
<feature type="domain" description="HAMP" evidence="4">
    <location>
        <begin position="423"/>
        <end position="475"/>
    </location>
</feature>
<comment type="caution">
    <text evidence="6">The sequence shown here is derived from an EMBL/GenBank/DDBJ whole genome shotgun (WGS) entry which is preliminary data.</text>
</comment>
<feature type="compositionally biased region" description="Low complexity" evidence="3">
    <location>
        <begin position="670"/>
        <end position="722"/>
    </location>
</feature>
<dbReference type="Pfam" id="PF00990">
    <property type="entry name" value="GGDEF"/>
    <property type="match status" value="1"/>
</dbReference>
<protein>
    <recommendedName>
        <fullName evidence="8">Diguanylate cyclase</fullName>
    </recommendedName>
</protein>
<keyword evidence="7" id="KW-1185">Reference proteome</keyword>
<dbReference type="InterPro" id="IPR043128">
    <property type="entry name" value="Rev_trsase/Diguanyl_cyclase"/>
</dbReference>